<name>A0ABR9T6C5_9SPHI</name>
<evidence type="ECO:0000313" key="7">
    <source>
        <dbReference type="EMBL" id="MBE8720875.1"/>
    </source>
</evidence>
<sequence length="123" mass="14009">MKQVKLTYLNKGNISYEDALAFQQEVRKIIIELKQLKIDTSANNLLILCEHQPILTFGSSAKESELFIPRSKLSDVGLDHLDIRRGGAITFHGEGQLVGYPILDLENFKTDVRWYIKRIAPLP</sequence>
<dbReference type="PANTHER" id="PTHR10993">
    <property type="entry name" value="OCTANOYLTRANSFERASE"/>
    <property type="match status" value="1"/>
</dbReference>
<dbReference type="InterPro" id="IPR000544">
    <property type="entry name" value="Octanoyltransferase"/>
</dbReference>
<protein>
    <recommendedName>
        <fullName evidence="2">lipoyl(octanoyl) transferase</fullName>
        <ecNumber evidence="2">2.3.1.181</ecNumber>
    </recommendedName>
</protein>
<keyword evidence="4" id="KW-0012">Acyltransferase</keyword>
<evidence type="ECO:0000256" key="1">
    <source>
        <dbReference type="ARBA" id="ARBA00004821"/>
    </source>
</evidence>
<dbReference type="InterPro" id="IPR045864">
    <property type="entry name" value="aa-tRNA-synth_II/BPL/LPL"/>
</dbReference>
<gene>
    <name evidence="7" type="ORF">C4F40_09090</name>
</gene>
<evidence type="ECO:0000256" key="5">
    <source>
        <dbReference type="ARBA" id="ARBA00024732"/>
    </source>
</evidence>
<comment type="function">
    <text evidence="5">Catalyzes the transfer of endogenously produced octanoic acid from octanoyl-acyl-carrier-protein onto the lipoyl domains of lipoate-dependent enzymes. Lipoyl-ACP can also act as a substrate although octanoyl-ACP is likely to be the physiological substrate.</text>
</comment>
<comment type="pathway">
    <text evidence="1">Protein modification; protein lipoylation via endogenous pathway; protein N(6)-(lipoyl)lysine from octanoyl-[acyl-carrier-protein]: step 1/2.</text>
</comment>
<dbReference type="PROSITE" id="PS51733">
    <property type="entry name" value="BPL_LPL_CATALYTIC"/>
    <property type="match status" value="1"/>
</dbReference>
<dbReference type="PROSITE" id="PS01313">
    <property type="entry name" value="LIPB"/>
    <property type="match status" value="1"/>
</dbReference>
<dbReference type="Pfam" id="PF21948">
    <property type="entry name" value="LplA-B_cat"/>
    <property type="match status" value="1"/>
</dbReference>
<keyword evidence="3" id="KW-0808">Transferase</keyword>
<dbReference type="RefSeq" id="WP_196940689.1">
    <property type="nucleotide sequence ID" value="NZ_MU158691.1"/>
</dbReference>
<dbReference type="Proteomes" id="UP000618319">
    <property type="component" value="Unassembled WGS sequence"/>
</dbReference>
<evidence type="ECO:0000256" key="3">
    <source>
        <dbReference type="ARBA" id="ARBA00022679"/>
    </source>
</evidence>
<dbReference type="EMBL" id="PSKQ01000018">
    <property type="protein sequence ID" value="MBE8720875.1"/>
    <property type="molecule type" value="Genomic_DNA"/>
</dbReference>
<accession>A0ABR9T6C5</accession>
<dbReference type="Gene3D" id="3.30.930.10">
    <property type="entry name" value="Bira Bifunctional Protein, Domain 2"/>
    <property type="match status" value="1"/>
</dbReference>
<dbReference type="PANTHER" id="PTHR10993:SF7">
    <property type="entry name" value="LIPOYLTRANSFERASE 2, MITOCHONDRIAL-RELATED"/>
    <property type="match status" value="1"/>
</dbReference>
<dbReference type="InterPro" id="IPR020605">
    <property type="entry name" value="Octanoyltransferase_CS"/>
</dbReference>
<evidence type="ECO:0000256" key="2">
    <source>
        <dbReference type="ARBA" id="ARBA00012334"/>
    </source>
</evidence>
<evidence type="ECO:0000259" key="6">
    <source>
        <dbReference type="PROSITE" id="PS51733"/>
    </source>
</evidence>
<dbReference type="PIRSF" id="PIRSF016262">
    <property type="entry name" value="LPLase"/>
    <property type="match status" value="1"/>
</dbReference>
<keyword evidence="8" id="KW-1185">Reference proteome</keyword>
<proteinExistence type="predicted"/>
<organism evidence="7 8">
    <name type="scientific">Sphingobacterium pedocola</name>
    <dbReference type="NCBI Taxonomy" id="2082722"/>
    <lineage>
        <taxon>Bacteria</taxon>
        <taxon>Pseudomonadati</taxon>
        <taxon>Bacteroidota</taxon>
        <taxon>Sphingobacteriia</taxon>
        <taxon>Sphingobacteriales</taxon>
        <taxon>Sphingobacteriaceae</taxon>
        <taxon>Sphingobacterium</taxon>
    </lineage>
</organism>
<dbReference type="EC" id="2.3.1.181" evidence="2"/>
<dbReference type="SUPFAM" id="SSF55681">
    <property type="entry name" value="Class II aaRS and biotin synthetases"/>
    <property type="match status" value="1"/>
</dbReference>
<evidence type="ECO:0000313" key="8">
    <source>
        <dbReference type="Proteomes" id="UP000618319"/>
    </source>
</evidence>
<comment type="caution">
    <text evidence="7">The sequence shown here is derived from an EMBL/GenBank/DDBJ whole genome shotgun (WGS) entry which is preliminary data.</text>
</comment>
<evidence type="ECO:0000256" key="4">
    <source>
        <dbReference type="ARBA" id="ARBA00023315"/>
    </source>
</evidence>
<reference evidence="7 8" key="1">
    <citation type="submission" date="2018-02" db="EMBL/GenBank/DDBJ databases">
        <title>Sphingobacterium KA21.</title>
        <authorList>
            <person name="Vasarhelyi B.M."/>
            <person name="Deshmukh S."/>
            <person name="Balint B."/>
            <person name="Kukolya J."/>
        </authorList>
    </citation>
    <scope>NUCLEOTIDE SEQUENCE [LARGE SCALE GENOMIC DNA]</scope>
    <source>
        <strain evidence="7 8">Ka21</strain>
    </source>
</reference>
<dbReference type="InterPro" id="IPR004143">
    <property type="entry name" value="BPL_LPL_catalytic"/>
</dbReference>
<feature type="domain" description="BPL/LPL catalytic" evidence="6">
    <location>
        <begin position="40"/>
        <end position="123"/>
    </location>
</feature>